<dbReference type="AlphaFoldDB" id="A0A0M6YCH9"/>
<reference evidence="4" key="1">
    <citation type="submission" date="2015-07" db="EMBL/GenBank/DDBJ databases">
        <authorList>
            <person name="Rodrigo-Torres Lidia"/>
            <person name="Arahal R.David."/>
        </authorList>
    </citation>
    <scope>NUCLEOTIDE SEQUENCE [LARGE SCALE GENOMIC DNA]</scope>
    <source>
        <strain evidence="4">CECT 4801</strain>
    </source>
</reference>
<protein>
    <submittedName>
        <fullName evidence="3">Tetrachloro-P-hydroquinone reductive dehalogenase</fullName>
        <ecNumber evidence="3">2.5.1.-</ecNumber>
    </submittedName>
</protein>
<dbReference type="InterPro" id="IPR036249">
    <property type="entry name" value="Thioredoxin-like_sf"/>
</dbReference>
<keyword evidence="3" id="KW-0808">Transferase</keyword>
<dbReference type="InterPro" id="IPR036282">
    <property type="entry name" value="Glutathione-S-Trfase_C_sf"/>
</dbReference>
<dbReference type="InterPro" id="IPR050983">
    <property type="entry name" value="GST_Omega/HSP26"/>
</dbReference>
<accession>A0A0M6YCH9</accession>
<keyword evidence="4" id="KW-1185">Reference proteome</keyword>
<evidence type="ECO:0000259" key="2">
    <source>
        <dbReference type="PROSITE" id="PS50405"/>
    </source>
</evidence>
<dbReference type="SFLD" id="SFLDG00358">
    <property type="entry name" value="Main_(cytGST)"/>
    <property type="match status" value="1"/>
</dbReference>
<dbReference type="Gene3D" id="1.20.1050.10">
    <property type="match status" value="1"/>
</dbReference>
<name>A0A0M6YCH9_9HYPH</name>
<dbReference type="STRING" id="187304.B0E33_15530"/>
<dbReference type="Proteomes" id="UP000048926">
    <property type="component" value="Unassembled WGS sequence"/>
</dbReference>
<dbReference type="InterPro" id="IPR010987">
    <property type="entry name" value="Glutathione-S-Trfase_C-like"/>
</dbReference>
<dbReference type="EMBL" id="CXST01000005">
    <property type="protein sequence ID" value="CTQ46967.1"/>
    <property type="molecule type" value="Genomic_DNA"/>
</dbReference>
<feature type="domain" description="GST C-terminal" evidence="2">
    <location>
        <begin position="88"/>
        <end position="248"/>
    </location>
</feature>
<dbReference type="Pfam" id="PF14497">
    <property type="entry name" value="GST_C_3"/>
    <property type="match status" value="1"/>
</dbReference>
<dbReference type="SFLD" id="SFLDS00019">
    <property type="entry name" value="Glutathione_Transferase_(cytos"/>
    <property type="match status" value="1"/>
</dbReference>
<dbReference type="Gene3D" id="3.40.30.10">
    <property type="entry name" value="Glutaredoxin"/>
    <property type="match status" value="1"/>
</dbReference>
<dbReference type="PANTHER" id="PTHR43968:SF6">
    <property type="entry name" value="GLUTATHIONE S-TRANSFERASE OMEGA"/>
    <property type="match status" value="1"/>
</dbReference>
<proteinExistence type="predicted"/>
<dbReference type="OrthoDB" id="9810080at2"/>
<dbReference type="RefSeq" id="WP_055661118.1">
    <property type="nucleotide sequence ID" value="NZ_CXST01000005.1"/>
</dbReference>
<dbReference type="PROSITE" id="PS50405">
    <property type="entry name" value="GST_CTER"/>
    <property type="match status" value="1"/>
</dbReference>
<organism evidence="3 4">
    <name type="scientific">Roseibium aggregatum</name>
    <dbReference type="NCBI Taxonomy" id="187304"/>
    <lineage>
        <taxon>Bacteria</taxon>
        <taxon>Pseudomonadati</taxon>
        <taxon>Pseudomonadota</taxon>
        <taxon>Alphaproteobacteria</taxon>
        <taxon>Hyphomicrobiales</taxon>
        <taxon>Stappiaceae</taxon>
        <taxon>Roseibium</taxon>
    </lineage>
</organism>
<feature type="domain" description="GST N-terminal" evidence="1">
    <location>
        <begin position="1"/>
        <end position="82"/>
    </location>
</feature>
<dbReference type="SUPFAM" id="SSF52833">
    <property type="entry name" value="Thioredoxin-like"/>
    <property type="match status" value="1"/>
</dbReference>
<dbReference type="Pfam" id="PF13409">
    <property type="entry name" value="GST_N_2"/>
    <property type="match status" value="1"/>
</dbReference>
<dbReference type="SUPFAM" id="SSF47616">
    <property type="entry name" value="GST C-terminal domain-like"/>
    <property type="match status" value="1"/>
</dbReference>
<evidence type="ECO:0000259" key="1">
    <source>
        <dbReference type="PROSITE" id="PS50404"/>
    </source>
</evidence>
<dbReference type="InterPro" id="IPR004045">
    <property type="entry name" value="Glutathione_S-Trfase_N"/>
</dbReference>
<dbReference type="InterPro" id="IPR040079">
    <property type="entry name" value="Glutathione_S-Trfase"/>
</dbReference>
<dbReference type="PROSITE" id="PS50404">
    <property type="entry name" value="GST_NTER"/>
    <property type="match status" value="1"/>
</dbReference>
<dbReference type="PANTHER" id="PTHR43968">
    <property type="match status" value="1"/>
</dbReference>
<dbReference type="EC" id="2.5.1.-" evidence="3"/>
<evidence type="ECO:0000313" key="3">
    <source>
        <dbReference type="EMBL" id="CTQ46967.1"/>
    </source>
</evidence>
<gene>
    <name evidence="3" type="primary">pcpC</name>
    <name evidence="3" type="ORF">LAL4801_05427</name>
</gene>
<dbReference type="InterPro" id="IPR004046">
    <property type="entry name" value="GST_C"/>
</dbReference>
<sequence>MGFVLYNAPQSTCSQRVRFSLHAKGQAFEERKLDLFSGDQLKPDYLAINPNGVVPTLVHDGVPVTDSAVIMEYLEDILPDTTPMRPSVPHESARMRAMLRFIDEVPTPAIRVPSYNLAFLPHFQAMSAEEFQALCDSKPLRREFLMKMGRTGFPKADMDEAQGRLDRGVDRMNQWLLEGGGPWIMGQTLTYADIAIMPVIVRMDDINLGDAWADKPMVAAWLDNIRKEPAFRATYYHGSLLTEKYPHLKAARVDQALHATAASA</sequence>
<dbReference type="GO" id="GO:0016740">
    <property type="term" value="F:transferase activity"/>
    <property type="evidence" value="ECO:0007669"/>
    <property type="project" value="UniProtKB-KW"/>
</dbReference>
<dbReference type="GO" id="GO:0005737">
    <property type="term" value="C:cytoplasm"/>
    <property type="evidence" value="ECO:0007669"/>
    <property type="project" value="TreeGrafter"/>
</dbReference>
<evidence type="ECO:0000313" key="4">
    <source>
        <dbReference type="Proteomes" id="UP000048926"/>
    </source>
</evidence>